<evidence type="ECO:0000256" key="2">
    <source>
        <dbReference type="ARBA" id="ARBA00006661"/>
    </source>
</evidence>
<keyword evidence="6" id="KW-0539">Nucleus</keyword>
<evidence type="ECO:0000256" key="6">
    <source>
        <dbReference type="ARBA" id="ARBA00023242"/>
    </source>
</evidence>
<dbReference type="STRING" id="764103.G7DTP4"/>
<dbReference type="EMBL" id="BABT02000025">
    <property type="protein sequence ID" value="GAA93891.1"/>
    <property type="molecule type" value="Genomic_DNA"/>
</dbReference>
<dbReference type="Proteomes" id="UP000009131">
    <property type="component" value="Unassembled WGS sequence"/>
</dbReference>
<reference evidence="9 10" key="1">
    <citation type="journal article" date="2011" name="J. Gen. Appl. Microbiol.">
        <title>Draft genome sequencing of the enigmatic basidiomycete Mixia osmundae.</title>
        <authorList>
            <person name="Nishida H."/>
            <person name="Nagatsuka Y."/>
            <person name="Sugiyama J."/>
        </authorList>
    </citation>
    <scope>NUCLEOTIDE SEQUENCE [LARGE SCALE GENOMIC DNA]</scope>
    <source>
        <strain evidence="10">CBS 9802 / IAM 14324 / JCM 22182 / KY 12970</strain>
    </source>
</reference>
<feature type="region of interest" description="Disordered" evidence="8">
    <location>
        <begin position="609"/>
        <end position="660"/>
    </location>
</feature>
<keyword evidence="5" id="KW-0234">DNA repair</keyword>
<keyword evidence="4" id="KW-0233">DNA recombination</keyword>
<evidence type="ECO:0000256" key="8">
    <source>
        <dbReference type="SAM" id="MobiDB-lite"/>
    </source>
</evidence>
<feature type="region of interest" description="Disordered" evidence="8">
    <location>
        <begin position="120"/>
        <end position="141"/>
    </location>
</feature>
<feature type="compositionally biased region" description="Basic and acidic residues" evidence="8">
    <location>
        <begin position="120"/>
        <end position="133"/>
    </location>
</feature>
<feature type="compositionally biased region" description="Basic residues" evidence="8">
    <location>
        <begin position="615"/>
        <end position="639"/>
    </location>
</feature>
<proteinExistence type="inferred from homology"/>
<evidence type="ECO:0000256" key="7">
    <source>
        <dbReference type="ARBA" id="ARBA00029496"/>
    </source>
</evidence>
<dbReference type="AlphaFoldDB" id="G7DTP4"/>
<protein>
    <recommendedName>
        <fullName evidence="7">Structure-specific endonuclease subunit SLX4</fullName>
    </recommendedName>
</protein>
<gene>
    <name evidence="9" type="primary">Mo00537</name>
    <name evidence="9" type="ORF">E5Q_00537</name>
</gene>
<keyword evidence="3" id="KW-0227">DNA damage</keyword>
<dbReference type="GO" id="GO:0006260">
    <property type="term" value="P:DNA replication"/>
    <property type="evidence" value="ECO:0007669"/>
    <property type="project" value="InterPro"/>
</dbReference>
<reference evidence="9 10" key="2">
    <citation type="journal article" date="2012" name="Open Biol.">
        <title>Characteristics of nucleosomes and linker DNA regions on the genome of the basidiomycete Mixia osmundae revealed by mono- and dinucleosome mapping.</title>
        <authorList>
            <person name="Nishida H."/>
            <person name="Kondo S."/>
            <person name="Matsumoto T."/>
            <person name="Suzuki Y."/>
            <person name="Yoshikawa H."/>
            <person name="Taylor T.D."/>
            <person name="Sugiyama J."/>
        </authorList>
    </citation>
    <scope>NUCLEOTIDE SEQUENCE [LARGE SCALE GENOMIC DNA]</scope>
    <source>
        <strain evidence="10">CBS 9802 / IAM 14324 / JCM 22182 / KY 12970</strain>
    </source>
</reference>
<dbReference type="GO" id="GO:0033557">
    <property type="term" value="C:Slx1-Slx4 complex"/>
    <property type="evidence" value="ECO:0007669"/>
    <property type="project" value="InterPro"/>
</dbReference>
<accession>G7DTP4</accession>
<sequence length="737" mass="80931">MLWQGAYIKHSARVMSGAAKAASSLANAHKPVKIDRWSLIEARAGSLEPIYLQEADSSVEFIQTRQRHRQPVASTSASPYGESGTEHADAANDIEIRHTRLKRSPSVALIERVERIGSVKPAEGRESASETKRHPGFSSARDLLGKQATTEASEALALPPPIDAEAWRRKNSAILVESPTHIQLDATEPSPRQSHFRDRIADYRFKKVLEKTPSPREMRSNPFSTRAQSPVVLSSDPTPPIAQAELPQREPKRARRLPDKVFVPSIMNVLVSCPVCLAIWQSRKSAAKKTDHVKACADQHGHTQDQVIAEMDRQVLRLKMEHDQAMRATATLLDSVLADRSATVDQMVLEATQGPKQINGTHKAKLNQLAAKINDKDHNAASKALDRAVRAIQKSGRQTETLSFVETVPVEMPVLAVKKQQSHTPEALPPPPATQAFAPSKLTSKYAKKSSLFNAACQDASHANDIDSAKEPTASSDGVTLLPQPEPITLDTTDASMSDSDVPMQTQMVKRRKRKSDQQTSPGGIADAISSMGIEPPSTPPAPTSRRTTKSKVKPLVAPLGSPASPAMPDYDAWTLEALQIELAQYGYKKSKSKKATIERLVAVWHANQASRAAKSGKKKRTVSPTKRKAASPRKRKSSKTPSIEEVPTDEEDVEGSQEPMQTVAHQIYQLVRYDPVLWPRLLRYEPLCFEDVHGKIKAAGIKSSLLQTREFLDDQAITHFSQSAIGPRTGKGRGRR</sequence>
<comment type="subcellular location">
    <subcellularLocation>
        <location evidence="1">Nucleus</location>
    </subcellularLocation>
</comment>
<evidence type="ECO:0000256" key="4">
    <source>
        <dbReference type="ARBA" id="ARBA00023172"/>
    </source>
</evidence>
<evidence type="ECO:0000313" key="9">
    <source>
        <dbReference type="EMBL" id="GAA93891.1"/>
    </source>
</evidence>
<evidence type="ECO:0000256" key="3">
    <source>
        <dbReference type="ARBA" id="ARBA00022763"/>
    </source>
</evidence>
<feature type="region of interest" description="Disordered" evidence="8">
    <location>
        <begin position="66"/>
        <end position="88"/>
    </location>
</feature>
<keyword evidence="10" id="KW-1185">Reference proteome</keyword>
<dbReference type="InterPro" id="IPR018574">
    <property type="entry name" value="Structure-sp_endonuc_su_Slx4"/>
</dbReference>
<dbReference type="eggNOG" id="ENOG502RDKT">
    <property type="taxonomic scope" value="Eukaryota"/>
</dbReference>
<feature type="region of interest" description="Disordered" evidence="8">
    <location>
        <begin position="466"/>
        <end position="567"/>
    </location>
</feature>
<feature type="compositionally biased region" description="Polar residues" evidence="8">
    <location>
        <begin position="490"/>
        <end position="508"/>
    </location>
</feature>
<feature type="region of interest" description="Disordered" evidence="8">
    <location>
        <begin position="213"/>
        <end position="253"/>
    </location>
</feature>
<organism evidence="9 10">
    <name type="scientific">Mixia osmundae (strain CBS 9802 / IAM 14324 / JCM 22182 / KY 12970)</name>
    <dbReference type="NCBI Taxonomy" id="764103"/>
    <lineage>
        <taxon>Eukaryota</taxon>
        <taxon>Fungi</taxon>
        <taxon>Dikarya</taxon>
        <taxon>Basidiomycota</taxon>
        <taxon>Pucciniomycotina</taxon>
        <taxon>Mixiomycetes</taxon>
        <taxon>Mixiales</taxon>
        <taxon>Mixiaceae</taxon>
        <taxon>Mixia</taxon>
    </lineage>
</organism>
<dbReference type="Pfam" id="PF09494">
    <property type="entry name" value="Slx4"/>
    <property type="match status" value="1"/>
</dbReference>
<feature type="compositionally biased region" description="Acidic residues" evidence="8">
    <location>
        <begin position="647"/>
        <end position="656"/>
    </location>
</feature>
<comment type="similarity">
    <text evidence="2">Belongs to the SLX4 family.</text>
</comment>
<dbReference type="OrthoDB" id="5576441at2759"/>
<evidence type="ECO:0000256" key="5">
    <source>
        <dbReference type="ARBA" id="ARBA00023204"/>
    </source>
</evidence>
<feature type="compositionally biased region" description="Polar residues" evidence="8">
    <location>
        <begin position="221"/>
        <end position="236"/>
    </location>
</feature>
<evidence type="ECO:0000256" key="1">
    <source>
        <dbReference type="ARBA" id="ARBA00004123"/>
    </source>
</evidence>
<dbReference type="InParanoid" id="G7DTP4"/>
<evidence type="ECO:0000313" key="10">
    <source>
        <dbReference type="Proteomes" id="UP000009131"/>
    </source>
</evidence>
<dbReference type="GO" id="GO:0006310">
    <property type="term" value="P:DNA recombination"/>
    <property type="evidence" value="ECO:0007669"/>
    <property type="project" value="UniProtKB-KW"/>
</dbReference>
<dbReference type="HOGENOM" id="CLU_382660_0_0_1"/>
<dbReference type="GO" id="GO:0006281">
    <property type="term" value="P:DNA repair"/>
    <property type="evidence" value="ECO:0007669"/>
    <property type="project" value="UniProtKB-KW"/>
</dbReference>
<comment type="caution">
    <text evidence="9">The sequence shown here is derived from an EMBL/GenBank/DDBJ whole genome shotgun (WGS) entry which is preliminary data.</text>
</comment>
<name>G7DTP4_MIXOS</name>